<dbReference type="EMBL" id="JBHSZG010000001">
    <property type="protein sequence ID" value="MFC7137176.1"/>
    <property type="molecule type" value="Genomic_DNA"/>
</dbReference>
<proteinExistence type="predicted"/>
<name>A0ABD5XRF6_9EURY</name>
<evidence type="ECO:0000313" key="3">
    <source>
        <dbReference type="Proteomes" id="UP001596368"/>
    </source>
</evidence>
<sequence length="775" mass="82658">MTDRERPSAPRADGLGSGVDADVVEGATEDPDGVATEAPVTLVAAARGAPGAFEIVDSIEEVRLPVAVETDGTVARPPRVRAERVAAADRFAAPVDACWRIDATAVVPLCTADVYVRDADNRVVATATAEAPARVPAGPHVLELSTAPLKTYVALEGPGRVSYENQYPRVSVAGGGLVVGARSRRTTPAGTVTVPETPAGVARAISTFGSALATTSPERSFPTLRGHPPLFERGETFETPRFVERVDTDVALGLPFEYDALYAAAPLAFYLAATVVESDAPYLRTGDVRHDLPSEPDALASTLGAPAALFHPRLCDARVLGRAVRRRPRRPRDPDRTPRPPWEAWYEASLAERTAAYLEVPTAATLDCLEWPYTTDVTPADENASVLPFLAADLSVVRSPPPRPESEAAGVGQLDDFVRASSAAVEAATLTRSASDGDPPGLATDAVPASLLRGSTQNDGDDSETVVTPVPADSIAQSWVGPGYPMGAAKPTVEAYRRRLDRTPAEDLTIGVTVVCNDEAMVEELGDTYGFRDHVTFDIREERDLTVAELRALLSDDHDFFHYVGHVDERGMQCADGFLDLRDLAETGVDAFLLNACTSYRQGMALVEAGALGGVVSLTDLPNSLATRVGRDLARLFDAGFPLYAALDVVGTGPFAGNAYSIVGDPLVQLCQCTTAVAYVLNVEDIDLDSDSVDLVPQWYPTLRHGLGGMSRPIIRGVDMRWIGTGRGDTIETNTSALVDCSKMGRFPIRVGRELIWNIDISDQSLSTIENQLTT</sequence>
<evidence type="ECO:0000256" key="1">
    <source>
        <dbReference type="SAM" id="MobiDB-lite"/>
    </source>
</evidence>
<dbReference type="Proteomes" id="UP001596368">
    <property type="component" value="Unassembled WGS sequence"/>
</dbReference>
<feature type="region of interest" description="Disordered" evidence="1">
    <location>
        <begin position="1"/>
        <end position="33"/>
    </location>
</feature>
<reference evidence="2 3" key="1">
    <citation type="journal article" date="2019" name="Int. J. Syst. Evol. Microbiol.">
        <title>The Global Catalogue of Microorganisms (GCM) 10K type strain sequencing project: providing services to taxonomists for standard genome sequencing and annotation.</title>
        <authorList>
            <consortium name="The Broad Institute Genomics Platform"/>
            <consortium name="The Broad Institute Genome Sequencing Center for Infectious Disease"/>
            <person name="Wu L."/>
            <person name="Ma J."/>
        </authorList>
    </citation>
    <scope>NUCLEOTIDE SEQUENCE [LARGE SCALE GENOMIC DNA]</scope>
    <source>
        <strain evidence="2 3">DT92</strain>
    </source>
</reference>
<gene>
    <name evidence="2" type="ORF">ACFQRB_13410</name>
</gene>
<protein>
    <submittedName>
        <fullName evidence="2">Caspase family protein</fullName>
    </submittedName>
</protein>
<keyword evidence="3" id="KW-1185">Reference proteome</keyword>
<comment type="caution">
    <text evidence="2">The sequence shown here is derived from an EMBL/GenBank/DDBJ whole genome shotgun (WGS) entry which is preliminary data.</text>
</comment>
<organism evidence="2 3">
    <name type="scientific">Halobaculum litoreum</name>
    <dbReference type="NCBI Taxonomy" id="3031998"/>
    <lineage>
        <taxon>Archaea</taxon>
        <taxon>Methanobacteriati</taxon>
        <taxon>Methanobacteriota</taxon>
        <taxon>Stenosarchaea group</taxon>
        <taxon>Halobacteria</taxon>
        <taxon>Halobacteriales</taxon>
        <taxon>Haloferacaceae</taxon>
        <taxon>Halobaculum</taxon>
    </lineage>
</organism>
<accession>A0ABD5XRF6</accession>
<dbReference type="AlphaFoldDB" id="A0ABD5XRF6"/>
<evidence type="ECO:0000313" key="2">
    <source>
        <dbReference type="EMBL" id="MFC7137176.1"/>
    </source>
</evidence>